<dbReference type="InterPro" id="IPR050571">
    <property type="entry name" value="Class-IV_PLP-Dep_Aminotrnsfr"/>
</dbReference>
<dbReference type="InterPro" id="IPR017824">
    <property type="entry name" value="Aminodeoxychorismate_lyase_IV"/>
</dbReference>
<reference evidence="11 12" key="1">
    <citation type="submission" date="2024-02" db="EMBL/GenBank/DDBJ databases">
        <title>Bacteria isolated from the canopy kelp, Nereocystis luetkeana.</title>
        <authorList>
            <person name="Pfister C.A."/>
            <person name="Younker I.T."/>
            <person name="Light S.H."/>
        </authorList>
    </citation>
    <scope>NUCLEOTIDE SEQUENCE [LARGE SCALE GENOMIC DNA]</scope>
    <source>
        <strain evidence="11 12">TI.5.07</strain>
    </source>
</reference>
<comment type="pathway">
    <text evidence="7">Cofactor biosynthesis; tetrahydrofolate biosynthesis; 4-aminobenzoate from chorismate: step 2/2.</text>
</comment>
<protein>
    <recommendedName>
        <fullName evidence="8 10">Aminodeoxychorismate lyase</fullName>
        <ecNumber evidence="8 10">4.1.3.38</ecNumber>
    </recommendedName>
</protein>
<keyword evidence="12" id="KW-1185">Reference proteome</keyword>
<comment type="subunit">
    <text evidence="3">Homodimer.</text>
</comment>
<evidence type="ECO:0000256" key="2">
    <source>
        <dbReference type="ARBA" id="ARBA00009320"/>
    </source>
</evidence>
<dbReference type="PANTHER" id="PTHR42743:SF2">
    <property type="entry name" value="AMINODEOXYCHORISMATE LYASE"/>
    <property type="match status" value="1"/>
</dbReference>
<evidence type="ECO:0000256" key="10">
    <source>
        <dbReference type="NCBIfam" id="TIGR03461"/>
    </source>
</evidence>
<evidence type="ECO:0000313" key="11">
    <source>
        <dbReference type="EMBL" id="MEL0617104.1"/>
    </source>
</evidence>
<keyword evidence="5" id="KW-0289">Folate biosynthesis</keyword>
<gene>
    <name evidence="11" type="primary">pabC</name>
    <name evidence="11" type="ORF">V6243_09670</name>
</gene>
<dbReference type="SUPFAM" id="SSF56752">
    <property type="entry name" value="D-aminoacid aminotransferase-like PLP-dependent enzymes"/>
    <property type="match status" value="1"/>
</dbReference>
<dbReference type="EMBL" id="JBAKAP010000009">
    <property type="protein sequence ID" value="MEL0617104.1"/>
    <property type="molecule type" value="Genomic_DNA"/>
</dbReference>
<name>A0ABU9GF46_COBMA</name>
<dbReference type="Pfam" id="PF01063">
    <property type="entry name" value="Aminotran_4"/>
    <property type="match status" value="1"/>
</dbReference>
<comment type="caution">
    <text evidence="11">The sequence shown here is derived from an EMBL/GenBank/DDBJ whole genome shotgun (WGS) entry which is preliminary data.</text>
</comment>
<dbReference type="GO" id="GO:0008696">
    <property type="term" value="F:4-amino-4-deoxychorismate lyase activity"/>
    <property type="evidence" value="ECO:0007669"/>
    <property type="project" value="UniProtKB-EC"/>
</dbReference>
<keyword evidence="4" id="KW-0663">Pyridoxal phosphate</keyword>
<dbReference type="Proteomes" id="UP001378242">
    <property type="component" value="Unassembled WGS sequence"/>
</dbReference>
<dbReference type="EC" id="4.1.3.38" evidence="8 10"/>
<evidence type="ECO:0000256" key="1">
    <source>
        <dbReference type="ARBA" id="ARBA00001933"/>
    </source>
</evidence>
<dbReference type="InterPro" id="IPR043132">
    <property type="entry name" value="BCAT-like_C"/>
</dbReference>
<dbReference type="NCBIfam" id="TIGR03461">
    <property type="entry name" value="pabC_Proteo"/>
    <property type="match status" value="1"/>
</dbReference>
<evidence type="ECO:0000256" key="7">
    <source>
        <dbReference type="ARBA" id="ARBA00035633"/>
    </source>
</evidence>
<evidence type="ECO:0000256" key="5">
    <source>
        <dbReference type="ARBA" id="ARBA00022909"/>
    </source>
</evidence>
<evidence type="ECO:0000256" key="6">
    <source>
        <dbReference type="ARBA" id="ARBA00023239"/>
    </source>
</evidence>
<evidence type="ECO:0000313" key="12">
    <source>
        <dbReference type="Proteomes" id="UP001378242"/>
    </source>
</evidence>
<dbReference type="InterPro" id="IPR036038">
    <property type="entry name" value="Aminotransferase-like"/>
</dbReference>
<sequence>MTADHTGTTQEMLHDSLAADLPMEDRGLAYGEGVFETILVRDGQPQLWSRHLARLTRGCRRLGLPVPSSQALDACLNVCRGEGLEVLKLVVTGGSGGRGYKAPESPEPRLRARAMPFVVNREARQGITARVCELRVAEQPALAGLKHLNRLENVLARREWTDPAIREGLLLTASDELVEATSMNLAWYRDGQWFTPCLDRAGVEGTLLVALEAELPVMRVREGLASLKAAEVVVVMNSVQGVWPLRTLLAASGAPLAQWSDEGHPALASLNDIVARLLGEPAY</sequence>
<keyword evidence="6 11" id="KW-0456">Lyase</keyword>
<proteinExistence type="inferred from homology"/>
<dbReference type="Gene3D" id="3.30.470.10">
    <property type="match status" value="1"/>
</dbReference>
<organism evidence="11 12">
    <name type="scientific">Cobetia marina</name>
    <name type="common">Deleya marina</name>
    <dbReference type="NCBI Taxonomy" id="28258"/>
    <lineage>
        <taxon>Bacteria</taxon>
        <taxon>Pseudomonadati</taxon>
        <taxon>Pseudomonadota</taxon>
        <taxon>Gammaproteobacteria</taxon>
        <taxon>Oceanospirillales</taxon>
        <taxon>Halomonadaceae</taxon>
        <taxon>Cobetia</taxon>
    </lineage>
</organism>
<dbReference type="RefSeq" id="WP_254696428.1">
    <property type="nucleotide sequence ID" value="NZ_CP047970.1"/>
</dbReference>
<evidence type="ECO:0000256" key="9">
    <source>
        <dbReference type="ARBA" id="ARBA00049529"/>
    </source>
</evidence>
<comment type="cofactor">
    <cofactor evidence="1">
        <name>pyridoxal 5'-phosphate</name>
        <dbReference type="ChEBI" id="CHEBI:597326"/>
    </cofactor>
</comment>
<evidence type="ECO:0000256" key="4">
    <source>
        <dbReference type="ARBA" id="ARBA00022898"/>
    </source>
</evidence>
<dbReference type="Gene3D" id="3.20.10.10">
    <property type="entry name" value="D-amino Acid Aminotransferase, subunit A, domain 2"/>
    <property type="match status" value="1"/>
</dbReference>
<comment type="similarity">
    <text evidence="2">Belongs to the class-IV pyridoxal-phosphate-dependent aminotransferase family.</text>
</comment>
<dbReference type="InterPro" id="IPR001544">
    <property type="entry name" value="Aminotrans_IV"/>
</dbReference>
<dbReference type="InterPro" id="IPR043131">
    <property type="entry name" value="BCAT-like_N"/>
</dbReference>
<dbReference type="PANTHER" id="PTHR42743">
    <property type="entry name" value="AMINO-ACID AMINOTRANSFERASE"/>
    <property type="match status" value="1"/>
</dbReference>
<evidence type="ECO:0000256" key="3">
    <source>
        <dbReference type="ARBA" id="ARBA00011738"/>
    </source>
</evidence>
<evidence type="ECO:0000256" key="8">
    <source>
        <dbReference type="ARBA" id="ARBA00035676"/>
    </source>
</evidence>
<comment type="catalytic activity">
    <reaction evidence="9">
        <text>4-amino-4-deoxychorismate = 4-aminobenzoate + pyruvate + H(+)</text>
        <dbReference type="Rhea" id="RHEA:16201"/>
        <dbReference type="ChEBI" id="CHEBI:15361"/>
        <dbReference type="ChEBI" id="CHEBI:15378"/>
        <dbReference type="ChEBI" id="CHEBI:17836"/>
        <dbReference type="ChEBI" id="CHEBI:58406"/>
        <dbReference type="EC" id="4.1.3.38"/>
    </reaction>
</comment>
<accession>A0ABU9GF46</accession>